<dbReference type="InterPro" id="IPR021980">
    <property type="entry name" value="PHTF1/2_N"/>
</dbReference>
<dbReference type="Pfam" id="PF12129">
    <property type="entry name" value="PHTF1-2_N"/>
    <property type="match status" value="1"/>
</dbReference>
<dbReference type="Proteomes" id="UP000036403">
    <property type="component" value="Unassembled WGS sequence"/>
</dbReference>
<evidence type="ECO:0000256" key="6">
    <source>
        <dbReference type="SAM" id="MobiDB-lite"/>
    </source>
</evidence>
<keyword evidence="8" id="KW-0371">Homeobox</keyword>
<feature type="region of interest" description="Disordered" evidence="6">
    <location>
        <begin position="120"/>
        <end position="145"/>
    </location>
</feature>
<evidence type="ECO:0000256" key="1">
    <source>
        <dbReference type="ARBA" id="ARBA00004141"/>
    </source>
</evidence>
<dbReference type="GO" id="GO:0005783">
    <property type="term" value="C:endoplasmic reticulum"/>
    <property type="evidence" value="ECO:0007669"/>
    <property type="project" value="InterPro"/>
</dbReference>
<dbReference type="InterPro" id="IPR039775">
    <property type="entry name" value="PHTF1/2"/>
</dbReference>
<name>A0A0J7K504_LASNI</name>
<comment type="caution">
    <text evidence="8">The sequence shown here is derived from an EMBL/GenBank/DDBJ whole genome shotgun (WGS) entry which is preliminary data.</text>
</comment>
<evidence type="ECO:0000313" key="9">
    <source>
        <dbReference type="Proteomes" id="UP000036403"/>
    </source>
</evidence>
<feature type="region of interest" description="Disordered" evidence="6">
    <location>
        <begin position="177"/>
        <end position="211"/>
    </location>
</feature>
<evidence type="ECO:0000259" key="7">
    <source>
        <dbReference type="Pfam" id="PF12129"/>
    </source>
</evidence>
<keyword evidence="8" id="KW-0238">DNA-binding</keyword>
<keyword evidence="4" id="KW-0472">Membrane</keyword>
<evidence type="ECO:0000256" key="2">
    <source>
        <dbReference type="ARBA" id="ARBA00022692"/>
    </source>
</evidence>
<dbReference type="GO" id="GO:0016020">
    <property type="term" value="C:membrane"/>
    <property type="evidence" value="ECO:0007669"/>
    <property type="project" value="UniProtKB-SubCell"/>
</dbReference>
<accession>A0A0J7K504</accession>
<evidence type="ECO:0000256" key="3">
    <source>
        <dbReference type="ARBA" id="ARBA00022989"/>
    </source>
</evidence>
<dbReference type="PaxDb" id="67767-A0A0J7K504"/>
<dbReference type="PANTHER" id="PTHR12680:SF6">
    <property type="entry name" value="PROTEIN PHTF"/>
    <property type="match status" value="1"/>
</dbReference>
<feature type="compositionally biased region" description="Low complexity" evidence="6">
    <location>
        <begin position="124"/>
        <end position="133"/>
    </location>
</feature>
<keyword evidence="5" id="KW-0325">Glycoprotein</keyword>
<dbReference type="STRING" id="67767.A0A0J7K504"/>
<protein>
    <submittedName>
        <fullName evidence="8">Homeodomain transcription factor-like protein</fullName>
    </submittedName>
</protein>
<dbReference type="PANTHER" id="PTHR12680">
    <property type="entry name" value="PUTATIVE HOMEODOMAIN TRANSCRIPTION FACTOR PHTF"/>
    <property type="match status" value="1"/>
</dbReference>
<dbReference type="EMBL" id="LBMM01013929">
    <property type="protein sequence ID" value="KMQ85412.1"/>
    <property type="molecule type" value="Genomic_DNA"/>
</dbReference>
<evidence type="ECO:0000256" key="5">
    <source>
        <dbReference type="ARBA" id="ARBA00023180"/>
    </source>
</evidence>
<dbReference type="GO" id="GO:0003677">
    <property type="term" value="F:DNA binding"/>
    <property type="evidence" value="ECO:0007669"/>
    <property type="project" value="UniProtKB-KW"/>
</dbReference>
<reference evidence="8 9" key="1">
    <citation type="submission" date="2015-04" db="EMBL/GenBank/DDBJ databases">
        <title>Lasius niger genome sequencing.</title>
        <authorList>
            <person name="Konorov E.A."/>
            <person name="Nikitin M.A."/>
            <person name="Kirill M.V."/>
            <person name="Chang P."/>
        </authorList>
    </citation>
    <scope>NUCLEOTIDE SEQUENCE [LARGE SCALE GENOMIC DNA]</scope>
    <source>
        <tissue evidence="8">Whole</tissue>
    </source>
</reference>
<keyword evidence="3" id="KW-1133">Transmembrane helix</keyword>
<proteinExistence type="predicted"/>
<comment type="subcellular location">
    <subcellularLocation>
        <location evidence="1">Membrane</location>
        <topology evidence="1">Multi-pass membrane protein</topology>
    </subcellularLocation>
</comment>
<gene>
    <name evidence="8" type="ORF">RF55_16065</name>
</gene>
<feature type="domain" description="PHTF1/2 N-terminal" evidence="7">
    <location>
        <begin position="3"/>
        <end position="68"/>
    </location>
</feature>
<sequence length="324" mass="35903">MNMGLNELVHWYQKKIGTYDKQQWERTIEQHILDGLTHIPMRTAKLKTELIDVDLVRGIHKDSKPSQDIASEKASTGSEEVLTAVRFAKKVVIENSSNSSINQSQESGNAQIVYDKEAISTTGENSNPPSESSANHEQPDDVPEEHVASIHQDDDGFESLNGNVSSDNDKVIGRALMQGNRSRQGVARQTKDRASWSEDSTSQQVPPNPPKCSGLIYKYTLEKNAPSKILGSREARQQCESEEEGECEEATTHHLTEATTSATEWMGVTTNSDDCSYSSELGESDLASETNLNYGEFVEHPFSWEFELPPSILFNSTCTSSDRG</sequence>
<keyword evidence="9" id="KW-1185">Reference proteome</keyword>
<evidence type="ECO:0000256" key="4">
    <source>
        <dbReference type="ARBA" id="ARBA00023136"/>
    </source>
</evidence>
<keyword evidence="2" id="KW-0812">Transmembrane</keyword>
<organism evidence="8 9">
    <name type="scientific">Lasius niger</name>
    <name type="common">Black garden ant</name>
    <dbReference type="NCBI Taxonomy" id="67767"/>
    <lineage>
        <taxon>Eukaryota</taxon>
        <taxon>Metazoa</taxon>
        <taxon>Ecdysozoa</taxon>
        <taxon>Arthropoda</taxon>
        <taxon>Hexapoda</taxon>
        <taxon>Insecta</taxon>
        <taxon>Pterygota</taxon>
        <taxon>Neoptera</taxon>
        <taxon>Endopterygota</taxon>
        <taxon>Hymenoptera</taxon>
        <taxon>Apocrita</taxon>
        <taxon>Aculeata</taxon>
        <taxon>Formicoidea</taxon>
        <taxon>Formicidae</taxon>
        <taxon>Formicinae</taxon>
        <taxon>Lasius</taxon>
        <taxon>Lasius</taxon>
    </lineage>
</organism>
<dbReference type="AlphaFoldDB" id="A0A0J7K504"/>
<dbReference type="OrthoDB" id="10066656at2759"/>
<evidence type="ECO:0000313" key="8">
    <source>
        <dbReference type="EMBL" id="KMQ85412.1"/>
    </source>
</evidence>